<dbReference type="Proteomes" id="UP000694383">
    <property type="component" value="Unplaced"/>
</dbReference>
<sequence>MIETECFRDLNVFGPQGTRPPDLDWNQPPEPPRRSLLDRIFRRHVRECTELQINPSFHLTHAHLLSLL</sequence>
<evidence type="ECO:0000313" key="2">
    <source>
        <dbReference type="Ensembl" id="ENSOSIP00000002040.1"/>
    </source>
</evidence>
<dbReference type="AlphaFoldDB" id="A0A8C7WR57"/>
<organism evidence="2 3">
    <name type="scientific">Oryzias sinensis</name>
    <name type="common">Chinese medaka</name>
    <dbReference type="NCBI Taxonomy" id="183150"/>
    <lineage>
        <taxon>Eukaryota</taxon>
        <taxon>Metazoa</taxon>
        <taxon>Chordata</taxon>
        <taxon>Craniata</taxon>
        <taxon>Vertebrata</taxon>
        <taxon>Euteleostomi</taxon>
        <taxon>Actinopterygii</taxon>
        <taxon>Neopterygii</taxon>
        <taxon>Teleostei</taxon>
        <taxon>Neoteleostei</taxon>
        <taxon>Acanthomorphata</taxon>
        <taxon>Ovalentaria</taxon>
        <taxon>Atherinomorphae</taxon>
        <taxon>Beloniformes</taxon>
        <taxon>Adrianichthyidae</taxon>
        <taxon>Oryziinae</taxon>
        <taxon>Oryzias</taxon>
    </lineage>
</organism>
<protein>
    <submittedName>
        <fullName evidence="2">Uncharacterized protein</fullName>
    </submittedName>
</protein>
<reference evidence="2" key="1">
    <citation type="submission" date="2025-08" db="UniProtKB">
        <authorList>
            <consortium name="Ensembl"/>
        </authorList>
    </citation>
    <scope>IDENTIFICATION</scope>
</reference>
<accession>A0A8C7WR57</accession>
<proteinExistence type="predicted"/>
<dbReference type="GeneTree" id="ENSGT00940000164321"/>
<reference evidence="2" key="2">
    <citation type="submission" date="2025-09" db="UniProtKB">
        <authorList>
            <consortium name="Ensembl"/>
        </authorList>
    </citation>
    <scope>IDENTIFICATION</scope>
</reference>
<dbReference type="Ensembl" id="ENSOSIT00000002174.1">
    <property type="protein sequence ID" value="ENSOSIP00000002040.1"/>
    <property type="gene ID" value="ENSOSIG00000001119.1"/>
</dbReference>
<keyword evidence="3" id="KW-1185">Reference proteome</keyword>
<name>A0A8C7WR57_9TELE</name>
<dbReference type="InterPro" id="IPR044926">
    <property type="entry name" value="RGS_subdomain_2"/>
</dbReference>
<evidence type="ECO:0000256" key="1">
    <source>
        <dbReference type="SAM" id="MobiDB-lite"/>
    </source>
</evidence>
<evidence type="ECO:0000313" key="3">
    <source>
        <dbReference type="Proteomes" id="UP000694383"/>
    </source>
</evidence>
<feature type="region of interest" description="Disordered" evidence="1">
    <location>
        <begin position="11"/>
        <end position="30"/>
    </location>
</feature>
<dbReference type="Gene3D" id="1.10.167.10">
    <property type="entry name" value="Regulator of G-protein Signalling 4, domain 2"/>
    <property type="match status" value="1"/>
</dbReference>